<dbReference type="Proteomes" id="UP000219689">
    <property type="component" value="Unassembled WGS sequence"/>
</dbReference>
<proteinExistence type="predicted"/>
<evidence type="ECO:0000313" key="2">
    <source>
        <dbReference type="Proteomes" id="UP000219689"/>
    </source>
</evidence>
<comment type="caution">
    <text evidence="1">The sequence shown here is derived from an EMBL/GenBank/DDBJ whole genome shotgun (WGS) entry which is preliminary data.</text>
</comment>
<organism evidence="1 2">
    <name type="scientific">Natrinema ejinorense</name>
    <dbReference type="NCBI Taxonomy" id="373386"/>
    <lineage>
        <taxon>Archaea</taxon>
        <taxon>Methanobacteriati</taxon>
        <taxon>Methanobacteriota</taxon>
        <taxon>Stenosarchaea group</taxon>
        <taxon>Halobacteria</taxon>
        <taxon>Halobacteriales</taxon>
        <taxon>Natrialbaceae</taxon>
        <taxon>Natrinema</taxon>
    </lineage>
</organism>
<keyword evidence="2" id="KW-1185">Reference proteome</keyword>
<name>A0A2A5QPL3_9EURY</name>
<reference evidence="1 2" key="1">
    <citation type="submission" date="2017-09" db="EMBL/GenBank/DDBJ databases">
        <title>Genome sequences of Natrinema ejinorence JCM 13890T.</title>
        <authorList>
            <person name="Roh S.W."/>
            <person name="Kim Y.B."/>
            <person name="Kim J.Y."/>
        </authorList>
    </citation>
    <scope>NUCLEOTIDE SEQUENCE [LARGE SCALE GENOMIC DNA]</scope>
    <source>
        <strain evidence="1 2">JCM 13890</strain>
    </source>
</reference>
<gene>
    <name evidence="1" type="ORF">CP557_20085</name>
</gene>
<dbReference type="AlphaFoldDB" id="A0A2A5QPL3"/>
<sequence>MVTILIKKANDRKEKRYRDDQEPVLVEGSEADEYQPEEGITGELARVWAEGDTEGRKDLVEELVEKGEK</sequence>
<accession>A0A2A5QPL3</accession>
<protein>
    <submittedName>
        <fullName evidence="1">Uncharacterized protein</fullName>
    </submittedName>
</protein>
<dbReference type="EMBL" id="NXNI01000002">
    <property type="protein sequence ID" value="PCR88788.1"/>
    <property type="molecule type" value="Genomic_DNA"/>
</dbReference>
<evidence type="ECO:0000313" key="1">
    <source>
        <dbReference type="EMBL" id="PCR88788.1"/>
    </source>
</evidence>